<dbReference type="AlphaFoldDB" id="A0A7R9FI16"/>
<name>A0A7R9FI16_9NEOP</name>
<dbReference type="EMBL" id="OE000454">
    <property type="protein sequence ID" value="CAD7453888.1"/>
    <property type="molecule type" value="Genomic_DNA"/>
</dbReference>
<evidence type="ECO:0000313" key="1">
    <source>
        <dbReference type="EMBL" id="CAD7453888.1"/>
    </source>
</evidence>
<accession>A0A7R9FI16</accession>
<protein>
    <submittedName>
        <fullName evidence="1">Uncharacterized protein</fullName>
    </submittedName>
</protein>
<sequence length="481" mass="52735">MTPIAGTTPPQPLYGSSMVSYCRDGRAHRHRRYDVYPMSLFPPPHHTVLLRSLMFSPNTPYSSPPSECSAERISECIVVVLFLIMSDTLSSSSDEDIVVAAMLLEPEKNKERPQNISGGPGKRTSAPPCSLAQVRCSQHTPPGVLRINAPLLIFCRGLGTYTSVLASVVLTDSSQLTSDGFEKLPYQIMYPYAEPYDLKKNMSLAVVTSDSQNLVSKGLVEFTLIKSSSPGRLAGFVPRISSSRSSLALRSSVATNGVCSIIYIGEGVVEYDRAVSLDNLRRDFLGDTNNRCFTFCMVSSVILGHPPVCGSTKFPVFSSFFAKFEIVALLLPASEATWSKATLLIDQTADDREIGARVLVPTNTATALVDTQTEASVGYFGDEVKVLFYINYIEELSWYCLIPRLHPLDHCAVLYDGDVVVEEEGVGVIASDPTSVKDKGLALWFIMSWSREAEMPSNGSSPVAPLYMWAKIIFPSFATWR</sequence>
<reference evidence="1" key="1">
    <citation type="submission" date="2020-11" db="EMBL/GenBank/DDBJ databases">
        <authorList>
            <person name="Tran Van P."/>
        </authorList>
    </citation>
    <scope>NUCLEOTIDE SEQUENCE</scope>
</reference>
<gene>
    <name evidence="1" type="ORF">TTEB3V08_LOCUS2005</name>
</gene>
<proteinExistence type="predicted"/>
<organism evidence="1">
    <name type="scientific">Timema tahoe</name>
    <dbReference type="NCBI Taxonomy" id="61484"/>
    <lineage>
        <taxon>Eukaryota</taxon>
        <taxon>Metazoa</taxon>
        <taxon>Ecdysozoa</taxon>
        <taxon>Arthropoda</taxon>
        <taxon>Hexapoda</taxon>
        <taxon>Insecta</taxon>
        <taxon>Pterygota</taxon>
        <taxon>Neoptera</taxon>
        <taxon>Polyneoptera</taxon>
        <taxon>Phasmatodea</taxon>
        <taxon>Timematodea</taxon>
        <taxon>Timematoidea</taxon>
        <taxon>Timematidae</taxon>
        <taxon>Timema</taxon>
    </lineage>
</organism>